<dbReference type="Proteomes" id="UP001147760">
    <property type="component" value="Unassembled WGS sequence"/>
</dbReference>
<protein>
    <submittedName>
        <fullName evidence="7">Zinc fingerC2H2</fullName>
    </submittedName>
</protein>
<dbReference type="PANTHER" id="PTHR24379:SF121">
    <property type="entry name" value="C2H2-TYPE DOMAIN-CONTAINING PROTEIN"/>
    <property type="match status" value="1"/>
</dbReference>
<keyword evidence="3 5" id="KW-0863">Zinc-finger</keyword>
<dbReference type="InterPro" id="IPR036236">
    <property type="entry name" value="Znf_C2H2_sf"/>
</dbReference>
<dbReference type="OrthoDB" id="6077919at2759"/>
<dbReference type="PROSITE" id="PS50157">
    <property type="entry name" value="ZINC_FINGER_C2H2_2"/>
    <property type="match status" value="2"/>
</dbReference>
<name>A0A9W9WGZ1_9EURO</name>
<dbReference type="SMART" id="SM00355">
    <property type="entry name" value="ZnF_C2H2"/>
    <property type="match status" value="6"/>
</dbReference>
<dbReference type="GO" id="GO:0008270">
    <property type="term" value="F:zinc ion binding"/>
    <property type="evidence" value="ECO:0007669"/>
    <property type="project" value="UniProtKB-KW"/>
</dbReference>
<dbReference type="Pfam" id="PF00096">
    <property type="entry name" value="zf-C2H2"/>
    <property type="match status" value="1"/>
</dbReference>
<dbReference type="SUPFAM" id="SSF57667">
    <property type="entry name" value="beta-beta-alpha zinc fingers"/>
    <property type="match status" value="2"/>
</dbReference>
<dbReference type="Pfam" id="PF12874">
    <property type="entry name" value="zf-met"/>
    <property type="match status" value="2"/>
</dbReference>
<evidence type="ECO:0000313" key="8">
    <source>
        <dbReference type="Proteomes" id="UP001147760"/>
    </source>
</evidence>
<comment type="caution">
    <text evidence="7">The sequence shown here is derived from an EMBL/GenBank/DDBJ whole genome shotgun (WGS) entry which is preliminary data.</text>
</comment>
<dbReference type="EMBL" id="JAPWDO010000008">
    <property type="protein sequence ID" value="KAJ5459135.1"/>
    <property type="molecule type" value="Genomic_DNA"/>
</dbReference>
<dbReference type="AlphaFoldDB" id="A0A9W9WGZ1"/>
<reference evidence="7" key="2">
    <citation type="journal article" date="2023" name="IMA Fungus">
        <title>Comparative genomic study of the Penicillium genus elucidates a diverse pangenome and 15 lateral gene transfer events.</title>
        <authorList>
            <person name="Petersen C."/>
            <person name="Sorensen T."/>
            <person name="Nielsen M.R."/>
            <person name="Sondergaard T.E."/>
            <person name="Sorensen J.L."/>
            <person name="Fitzpatrick D.A."/>
            <person name="Frisvad J.C."/>
            <person name="Nielsen K.L."/>
        </authorList>
    </citation>
    <scope>NUCLEOTIDE SEQUENCE</scope>
    <source>
        <strain evidence="7">IBT 17660</strain>
    </source>
</reference>
<proteinExistence type="predicted"/>
<dbReference type="Gene3D" id="3.30.160.60">
    <property type="entry name" value="Classic Zinc Finger"/>
    <property type="match status" value="3"/>
</dbReference>
<evidence type="ECO:0000259" key="6">
    <source>
        <dbReference type="PROSITE" id="PS50157"/>
    </source>
</evidence>
<keyword evidence="1" id="KW-0479">Metal-binding</keyword>
<gene>
    <name evidence="7" type="ORF">N7530_011079</name>
</gene>
<evidence type="ECO:0000313" key="7">
    <source>
        <dbReference type="EMBL" id="KAJ5459135.1"/>
    </source>
</evidence>
<dbReference type="PROSITE" id="PS00028">
    <property type="entry name" value="ZINC_FINGER_C2H2_1"/>
    <property type="match status" value="4"/>
</dbReference>
<organism evidence="7 8">
    <name type="scientific">Penicillium desertorum</name>
    <dbReference type="NCBI Taxonomy" id="1303715"/>
    <lineage>
        <taxon>Eukaryota</taxon>
        <taxon>Fungi</taxon>
        <taxon>Dikarya</taxon>
        <taxon>Ascomycota</taxon>
        <taxon>Pezizomycotina</taxon>
        <taxon>Eurotiomycetes</taxon>
        <taxon>Eurotiomycetidae</taxon>
        <taxon>Eurotiales</taxon>
        <taxon>Aspergillaceae</taxon>
        <taxon>Penicillium</taxon>
    </lineage>
</organism>
<evidence type="ECO:0000256" key="3">
    <source>
        <dbReference type="ARBA" id="ARBA00022771"/>
    </source>
</evidence>
<reference evidence="7" key="1">
    <citation type="submission" date="2022-12" db="EMBL/GenBank/DDBJ databases">
        <authorList>
            <person name="Petersen C."/>
        </authorList>
    </citation>
    <scope>NUCLEOTIDE SEQUENCE</scope>
    <source>
        <strain evidence="7">IBT 17660</strain>
    </source>
</reference>
<evidence type="ECO:0000256" key="4">
    <source>
        <dbReference type="ARBA" id="ARBA00022833"/>
    </source>
</evidence>
<dbReference type="PANTHER" id="PTHR24379">
    <property type="entry name" value="KRAB AND ZINC FINGER DOMAIN-CONTAINING"/>
    <property type="match status" value="1"/>
</dbReference>
<feature type="domain" description="C2H2-type" evidence="6">
    <location>
        <begin position="210"/>
        <end position="239"/>
    </location>
</feature>
<accession>A0A9W9WGZ1</accession>
<keyword evidence="8" id="KW-1185">Reference proteome</keyword>
<keyword evidence="2" id="KW-0677">Repeat</keyword>
<dbReference type="InterPro" id="IPR013087">
    <property type="entry name" value="Znf_C2H2_type"/>
</dbReference>
<sequence length="293" mass="34034">MFGLHASVENFGRAKEEHINDFSHGFECETCNRSFRTWYSRRQHMDAVDHWAPTFECQMCTSAFRTQHAANQHMNAKDHWLPTVPCDSCPKKFHTQQAVENHMRAKGHYKNYCRECQRLFMNEHSLRQHLNSGTHRGINFTCYYCMAGFVTASGEAHHIESGACPEAREVNRDSLLSDLQALDPMNILCKEEVAPMDYIIPKYVWNGSSWECRRCKKRFNKKISLEAHARSPVHREKAYRCPNWSCSSEFISLAAFYSHLESESCGFIPFERVDEIRDQVSSAIRGYQLITGF</sequence>
<feature type="domain" description="C2H2-type" evidence="6">
    <location>
        <begin position="111"/>
        <end position="140"/>
    </location>
</feature>
<evidence type="ECO:0000256" key="5">
    <source>
        <dbReference type="PROSITE-ProRule" id="PRU00042"/>
    </source>
</evidence>
<keyword evidence="4" id="KW-0862">Zinc</keyword>
<evidence type="ECO:0000256" key="2">
    <source>
        <dbReference type="ARBA" id="ARBA00022737"/>
    </source>
</evidence>
<evidence type="ECO:0000256" key="1">
    <source>
        <dbReference type="ARBA" id="ARBA00022723"/>
    </source>
</evidence>